<evidence type="ECO:0000256" key="2">
    <source>
        <dbReference type="ARBA" id="ARBA00022692"/>
    </source>
</evidence>
<comment type="caution">
    <text evidence="7">The sequence shown here is derived from an EMBL/GenBank/DDBJ whole genome shotgun (WGS) entry which is preliminary data.</text>
</comment>
<keyword evidence="2 5" id="KW-0812">Transmembrane</keyword>
<keyword evidence="4 5" id="KW-0472">Membrane</keyword>
<dbReference type="EMBL" id="JABSTR010000010">
    <property type="protein sequence ID" value="KAH9380112.1"/>
    <property type="molecule type" value="Genomic_DNA"/>
</dbReference>
<evidence type="ECO:0000313" key="8">
    <source>
        <dbReference type="Proteomes" id="UP000821853"/>
    </source>
</evidence>
<gene>
    <name evidence="7" type="ORF">HPB48_019136</name>
</gene>
<dbReference type="VEuPathDB" id="VectorBase:HLOH_041356"/>
<evidence type="ECO:0000256" key="5">
    <source>
        <dbReference type="SAM" id="Phobius"/>
    </source>
</evidence>
<dbReference type="GO" id="GO:0140359">
    <property type="term" value="F:ABC-type transporter activity"/>
    <property type="evidence" value="ECO:0007669"/>
    <property type="project" value="InterPro"/>
</dbReference>
<proteinExistence type="predicted"/>
<evidence type="ECO:0000259" key="6">
    <source>
        <dbReference type="Pfam" id="PF12698"/>
    </source>
</evidence>
<keyword evidence="8" id="KW-1185">Reference proteome</keyword>
<dbReference type="InterPro" id="IPR013525">
    <property type="entry name" value="ABC2_TM"/>
</dbReference>
<dbReference type="AlphaFoldDB" id="A0A9J6GZI8"/>
<dbReference type="GO" id="GO:0016020">
    <property type="term" value="C:membrane"/>
    <property type="evidence" value="ECO:0007669"/>
    <property type="project" value="UniProtKB-SubCell"/>
</dbReference>
<sequence>MCSCHEGKVLSKDASQLGKFTPPLCTCLCHHPPQYDQAARILAAVFVPTALAFLSSSFVLFPTHERVSKAKLLQLMAGVPGVLFWGVTFLWDFAVFAVCSTAVMIPLLVVNPNGIFTSSPDVPGMSARVLDEEIADTGMGK</sequence>
<evidence type="ECO:0000256" key="1">
    <source>
        <dbReference type="ARBA" id="ARBA00004141"/>
    </source>
</evidence>
<dbReference type="OrthoDB" id="6435757at2759"/>
<reference evidence="7 8" key="1">
    <citation type="journal article" date="2020" name="Cell">
        <title>Large-Scale Comparative Analyses of Tick Genomes Elucidate Their Genetic Diversity and Vector Capacities.</title>
        <authorList>
            <consortium name="Tick Genome and Microbiome Consortium (TIGMIC)"/>
            <person name="Jia N."/>
            <person name="Wang J."/>
            <person name="Shi W."/>
            <person name="Du L."/>
            <person name="Sun Y."/>
            <person name="Zhan W."/>
            <person name="Jiang J.F."/>
            <person name="Wang Q."/>
            <person name="Zhang B."/>
            <person name="Ji P."/>
            <person name="Bell-Sakyi L."/>
            <person name="Cui X.M."/>
            <person name="Yuan T.T."/>
            <person name="Jiang B.G."/>
            <person name="Yang W.F."/>
            <person name="Lam T.T."/>
            <person name="Chang Q.C."/>
            <person name="Ding S.J."/>
            <person name="Wang X.J."/>
            <person name="Zhu J.G."/>
            <person name="Ruan X.D."/>
            <person name="Zhao L."/>
            <person name="Wei J.T."/>
            <person name="Ye R.Z."/>
            <person name="Que T.C."/>
            <person name="Du C.H."/>
            <person name="Zhou Y.H."/>
            <person name="Cheng J.X."/>
            <person name="Dai P.F."/>
            <person name="Guo W.B."/>
            <person name="Han X.H."/>
            <person name="Huang E.J."/>
            <person name="Li L.F."/>
            <person name="Wei W."/>
            <person name="Gao Y.C."/>
            <person name="Liu J.Z."/>
            <person name="Shao H.Z."/>
            <person name="Wang X."/>
            <person name="Wang C.C."/>
            <person name="Yang T.C."/>
            <person name="Huo Q.B."/>
            <person name="Li W."/>
            <person name="Chen H.Y."/>
            <person name="Chen S.E."/>
            <person name="Zhou L.G."/>
            <person name="Ni X.B."/>
            <person name="Tian J.H."/>
            <person name="Sheng Y."/>
            <person name="Liu T."/>
            <person name="Pan Y.S."/>
            <person name="Xia L.Y."/>
            <person name="Li J."/>
            <person name="Zhao F."/>
            <person name="Cao W.C."/>
        </authorList>
    </citation>
    <scope>NUCLEOTIDE SEQUENCE [LARGE SCALE GENOMIC DNA]</scope>
    <source>
        <strain evidence="7">HaeL-2018</strain>
    </source>
</reference>
<feature type="transmembrane region" description="Helical" evidence="5">
    <location>
        <begin position="41"/>
        <end position="61"/>
    </location>
</feature>
<evidence type="ECO:0000313" key="7">
    <source>
        <dbReference type="EMBL" id="KAH9380112.1"/>
    </source>
</evidence>
<comment type="subcellular location">
    <subcellularLocation>
        <location evidence="1">Membrane</location>
        <topology evidence="1">Multi-pass membrane protein</topology>
    </subcellularLocation>
</comment>
<dbReference type="Pfam" id="PF12698">
    <property type="entry name" value="ABC2_membrane_3"/>
    <property type="match status" value="1"/>
</dbReference>
<feature type="transmembrane region" description="Helical" evidence="5">
    <location>
        <begin position="82"/>
        <end position="109"/>
    </location>
</feature>
<protein>
    <recommendedName>
        <fullName evidence="6">ABC-2 type transporter transmembrane domain-containing protein</fullName>
    </recommendedName>
</protein>
<accession>A0A9J6GZI8</accession>
<evidence type="ECO:0000256" key="4">
    <source>
        <dbReference type="ARBA" id="ARBA00023136"/>
    </source>
</evidence>
<name>A0A9J6GZI8_HAELO</name>
<dbReference type="Proteomes" id="UP000821853">
    <property type="component" value="Chromosome 8"/>
</dbReference>
<organism evidence="7 8">
    <name type="scientific">Haemaphysalis longicornis</name>
    <name type="common">Bush tick</name>
    <dbReference type="NCBI Taxonomy" id="44386"/>
    <lineage>
        <taxon>Eukaryota</taxon>
        <taxon>Metazoa</taxon>
        <taxon>Ecdysozoa</taxon>
        <taxon>Arthropoda</taxon>
        <taxon>Chelicerata</taxon>
        <taxon>Arachnida</taxon>
        <taxon>Acari</taxon>
        <taxon>Parasitiformes</taxon>
        <taxon>Ixodida</taxon>
        <taxon>Ixodoidea</taxon>
        <taxon>Ixodidae</taxon>
        <taxon>Haemaphysalinae</taxon>
        <taxon>Haemaphysalis</taxon>
    </lineage>
</organism>
<keyword evidence="3 5" id="KW-1133">Transmembrane helix</keyword>
<feature type="domain" description="ABC-2 type transporter transmembrane" evidence="6">
    <location>
        <begin position="35"/>
        <end position="109"/>
    </location>
</feature>
<evidence type="ECO:0000256" key="3">
    <source>
        <dbReference type="ARBA" id="ARBA00022989"/>
    </source>
</evidence>